<keyword evidence="2" id="KW-1185">Reference proteome</keyword>
<organism evidence="1 2">
    <name type="scientific">Mycobacterium ulcerans str. Harvey</name>
    <dbReference type="NCBI Taxonomy" id="1299332"/>
    <lineage>
        <taxon>Bacteria</taxon>
        <taxon>Bacillati</taxon>
        <taxon>Actinomycetota</taxon>
        <taxon>Actinomycetes</taxon>
        <taxon>Mycobacteriales</taxon>
        <taxon>Mycobacteriaceae</taxon>
        <taxon>Mycobacterium</taxon>
        <taxon>Mycobacterium ulcerans group</taxon>
    </lineage>
</organism>
<sequence length="53" mass="5903">MQLVMSNLFGQNAPAIASSPSTKRCGPPTLRRCPGTTPGCRRWRRKWCRGNPC</sequence>
<comment type="caution">
    <text evidence="1">The sequence shown here is derived from an EMBL/GenBank/DDBJ whole genome shotgun (WGS) entry which is preliminary data.</text>
</comment>
<dbReference type="EMBL" id="JAOL01000130">
    <property type="protein sequence ID" value="EUA89020.1"/>
    <property type="molecule type" value="Genomic_DNA"/>
</dbReference>
<evidence type="ECO:0000313" key="2">
    <source>
        <dbReference type="Proteomes" id="UP000020681"/>
    </source>
</evidence>
<dbReference type="Proteomes" id="UP000020681">
    <property type="component" value="Unassembled WGS sequence"/>
</dbReference>
<accession>A0ABN0QWB5</accession>
<proteinExistence type="predicted"/>
<protein>
    <submittedName>
        <fullName evidence="1">PPE FAMILY PROTEIN</fullName>
    </submittedName>
</protein>
<gene>
    <name evidence="1" type="ORF">I551_4522</name>
</gene>
<name>A0ABN0QWB5_MYCUL</name>
<reference evidence="1 2" key="1">
    <citation type="submission" date="2014-01" db="EMBL/GenBank/DDBJ databases">
        <authorList>
            <person name="Dobos K."/>
            <person name="Lenaerts A."/>
            <person name="Ordway D."/>
            <person name="DeGroote M.A."/>
            <person name="Parker T."/>
            <person name="Sizemore C."/>
            <person name="Tallon L.J."/>
            <person name="Sadzewicz L.K."/>
            <person name="Sengamalay N."/>
            <person name="Fraser C.M."/>
            <person name="Hine E."/>
            <person name="Shefchek K.A."/>
            <person name="Das S.P."/>
            <person name="Tettelin H."/>
        </authorList>
    </citation>
    <scope>NUCLEOTIDE SEQUENCE [LARGE SCALE GENOMIC DNA]</scope>
    <source>
        <strain evidence="1 2">Harvey</strain>
    </source>
</reference>
<evidence type="ECO:0000313" key="1">
    <source>
        <dbReference type="EMBL" id="EUA89020.1"/>
    </source>
</evidence>